<dbReference type="Pfam" id="PF00582">
    <property type="entry name" value="Usp"/>
    <property type="match status" value="1"/>
</dbReference>
<dbReference type="PANTHER" id="PTHR46268:SF6">
    <property type="entry name" value="UNIVERSAL STRESS PROTEIN UP12"/>
    <property type="match status" value="1"/>
</dbReference>
<dbReference type="InterPro" id="IPR014729">
    <property type="entry name" value="Rossmann-like_a/b/a_fold"/>
</dbReference>
<dbReference type="Gene3D" id="3.40.50.620">
    <property type="entry name" value="HUPs"/>
    <property type="match status" value="1"/>
</dbReference>
<organism evidence="3 4">
    <name type="scientific">Azohydromonas caseinilytica</name>
    <dbReference type="NCBI Taxonomy" id="2728836"/>
    <lineage>
        <taxon>Bacteria</taxon>
        <taxon>Pseudomonadati</taxon>
        <taxon>Pseudomonadota</taxon>
        <taxon>Betaproteobacteria</taxon>
        <taxon>Burkholderiales</taxon>
        <taxon>Sphaerotilaceae</taxon>
        <taxon>Azohydromonas</taxon>
    </lineage>
</organism>
<sequence>MKILLPVDGSDSTTKVLEYLATHEELFSKAHQYTVLYVTPAVPPQVKRMLPREDIEGYYQQEIEKVIAPIRAQLQERGFEVSFKGLVGRAPDVISQLATSEGYDMLIMGSHGHSALGNLILGSVVTNVMANTSTPVLVIR</sequence>
<dbReference type="InterPro" id="IPR006016">
    <property type="entry name" value="UspA"/>
</dbReference>
<dbReference type="CDD" id="cd00293">
    <property type="entry name" value="USP-like"/>
    <property type="match status" value="1"/>
</dbReference>
<dbReference type="AlphaFoldDB" id="A0A848FCB1"/>
<dbReference type="RefSeq" id="WP_169162020.1">
    <property type="nucleotide sequence ID" value="NZ_JABBFW010000015.1"/>
</dbReference>
<dbReference type="SUPFAM" id="SSF52402">
    <property type="entry name" value="Adenine nucleotide alpha hydrolases-like"/>
    <property type="match status" value="1"/>
</dbReference>
<comment type="caution">
    <text evidence="3">The sequence shown here is derived from an EMBL/GenBank/DDBJ whole genome shotgun (WGS) entry which is preliminary data.</text>
</comment>
<dbReference type="PANTHER" id="PTHR46268">
    <property type="entry name" value="STRESS RESPONSE PROTEIN NHAX"/>
    <property type="match status" value="1"/>
</dbReference>
<dbReference type="InterPro" id="IPR006015">
    <property type="entry name" value="Universal_stress_UspA"/>
</dbReference>
<evidence type="ECO:0000256" key="1">
    <source>
        <dbReference type="ARBA" id="ARBA00008791"/>
    </source>
</evidence>
<evidence type="ECO:0000259" key="2">
    <source>
        <dbReference type="Pfam" id="PF00582"/>
    </source>
</evidence>
<feature type="domain" description="UspA" evidence="2">
    <location>
        <begin position="2"/>
        <end position="140"/>
    </location>
</feature>
<gene>
    <name evidence="3" type="ORF">HHL10_19245</name>
</gene>
<reference evidence="3 4" key="1">
    <citation type="submission" date="2020-04" db="EMBL/GenBank/DDBJ databases">
        <title>Azohydromonas sp. isolated from soil.</title>
        <authorList>
            <person name="Dahal R.H."/>
        </authorList>
    </citation>
    <scope>NUCLEOTIDE SEQUENCE [LARGE SCALE GENOMIC DNA]</scope>
    <source>
        <strain evidence="3 4">G-1-1-14</strain>
    </source>
</reference>
<evidence type="ECO:0000313" key="3">
    <source>
        <dbReference type="EMBL" id="NML17114.1"/>
    </source>
</evidence>
<dbReference type="Proteomes" id="UP000574067">
    <property type="component" value="Unassembled WGS sequence"/>
</dbReference>
<proteinExistence type="inferred from homology"/>
<evidence type="ECO:0000313" key="4">
    <source>
        <dbReference type="Proteomes" id="UP000574067"/>
    </source>
</evidence>
<dbReference type="PRINTS" id="PR01438">
    <property type="entry name" value="UNVRSLSTRESS"/>
</dbReference>
<name>A0A848FCB1_9BURK</name>
<accession>A0A848FCB1</accession>
<keyword evidence="4" id="KW-1185">Reference proteome</keyword>
<comment type="similarity">
    <text evidence="1">Belongs to the universal stress protein A family.</text>
</comment>
<dbReference type="EMBL" id="JABBFW010000015">
    <property type="protein sequence ID" value="NML17114.1"/>
    <property type="molecule type" value="Genomic_DNA"/>
</dbReference>
<protein>
    <submittedName>
        <fullName evidence="3">Universal stress protein</fullName>
    </submittedName>
</protein>